<accession>A0A9X1FNE6</accession>
<reference evidence="4" key="1">
    <citation type="submission" date="2021-07" db="EMBL/GenBank/DDBJ databases">
        <title>Aureisphaera sp. CAU 1614 isolated from sea sediment.</title>
        <authorList>
            <person name="Kim W."/>
        </authorList>
    </citation>
    <scope>NUCLEOTIDE SEQUENCE</scope>
    <source>
        <strain evidence="4">CAU 1614</strain>
    </source>
</reference>
<keyword evidence="5" id="KW-1185">Reference proteome</keyword>
<dbReference type="PANTHER" id="PTHR43685:SF2">
    <property type="entry name" value="GLYCOSYLTRANSFERASE 2-LIKE DOMAIN-CONTAINING PROTEIN"/>
    <property type="match status" value="1"/>
</dbReference>
<dbReference type="Pfam" id="PF02709">
    <property type="entry name" value="Glyco_transf_7C"/>
    <property type="match status" value="1"/>
</dbReference>
<dbReference type="InterPro" id="IPR050834">
    <property type="entry name" value="Glycosyltransf_2"/>
</dbReference>
<feature type="domain" description="Galactosyltransferase C-terminal" evidence="3">
    <location>
        <begin position="142"/>
        <end position="202"/>
    </location>
</feature>
<name>A0A9X1FNE6_9FLAO</name>
<dbReference type="InterPro" id="IPR027791">
    <property type="entry name" value="Galactosyl_T_C"/>
</dbReference>
<dbReference type="Proteomes" id="UP001138686">
    <property type="component" value="Unassembled WGS sequence"/>
</dbReference>
<gene>
    <name evidence="4" type="ORF">KXJ69_06355</name>
</gene>
<sequence length="278" mass="32443">MQKPIVSVIVPCYNQAEYLPGALHSVLNQSFEEWECIIVNDGSEDSTETVAQEWTQKDGRFKYIVLTNGGLPHARNSGIKEAIGTYILPLDADDKLAPNYMKLAMDEFKEDSKLKVVYCNAEKFGVEHGPWKLKDFSIKKLAISNMIFCTAFFTKKDWEAIGGYDVAMKYGWEDWEFWIALLKHGGGVKKLSYVGFFYRIKEKSMLQDLKETQKEELFNYMSIKHPDFYVRHVGSFQKLLKKQEELNKKNRLLLSNKKHALNVLCYSVFRWRPFKIRY</sequence>
<evidence type="ECO:0000259" key="3">
    <source>
        <dbReference type="Pfam" id="PF02709"/>
    </source>
</evidence>
<dbReference type="Pfam" id="PF00535">
    <property type="entry name" value="Glycos_transf_2"/>
    <property type="match status" value="1"/>
</dbReference>
<dbReference type="InterPro" id="IPR001173">
    <property type="entry name" value="Glyco_trans_2-like"/>
</dbReference>
<evidence type="ECO:0000313" key="5">
    <source>
        <dbReference type="Proteomes" id="UP001138686"/>
    </source>
</evidence>
<protein>
    <submittedName>
        <fullName evidence="4">Glycosyltransferase family 2 protein</fullName>
    </submittedName>
</protein>
<organism evidence="4 5">
    <name type="scientific">Halomarinibacterium sedimenti</name>
    <dbReference type="NCBI Taxonomy" id="2857106"/>
    <lineage>
        <taxon>Bacteria</taxon>
        <taxon>Pseudomonadati</taxon>
        <taxon>Bacteroidota</taxon>
        <taxon>Flavobacteriia</taxon>
        <taxon>Flavobacteriales</taxon>
        <taxon>Flavobacteriaceae</taxon>
        <taxon>Halomarinibacterium</taxon>
    </lineage>
</organism>
<dbReference type="AlphaFoldDB" id="A0A9X1FNE6"/>
<dbReference type="PANTHER" id="PTHR43685">
    <property type="entry name" value="GLYCOSYLTRANSFERASE"/>
    <property type="match status" value="1"/>
</dbReference>
<evidence type="ECO:0000259" key="2">
    <source>
        <dbReference type="Pfam" id="PF00535"/>
    </source>
</evidence>
<evidence type="ECO:0000256" key="1">
    <source>
        <dbReference type="ARBA" id="ARBA00022679"/>
    </source>
</evidence>
<dbReference type="GO" id="GO:0044010">
    <property type="term" value="P:single-species biofilm formation"/>
    <property type="evidence" value="ECO:0007669"/>
    <property type="project" value="TreeGrafter"/>
</dbReference>
<dbReference type="CDD" id="cd00761">
    <property type="entry name" value="Glyco_tranf_GTA_type"/>
    <property type="match status" value="1"/>
</dbReference>
<evidence type="ECO:0000313" key="4">
    <source>
        <dbReference type="EMBL" id="MBW2937721.1"/>
    </source>
</evidence>
<dbReference type="RefSeq" id="WP_219052135.1">
    <property type="nucleotide sequence ID" value="NZ_JAHWDP010000002.1"/>
</dbReference>
<feature type="domain" description="Glycosyltransferase 2-like" evidence="2">
    <location>
        <begin position="7"/>
        <end position="136"/>
    </location>
</feature>
<comment type="caution">
    <text evidence="4">The sequence shown here is derived from an EMBL/GenBank/DDBJ whole genome shotgun (WGS) entry which is preliminary data.</text>
</comment>
<proteinExistence type="predicted"/>
<dbReference type="EMBL" id="JAHWDP010000002">
    <property type="protein sequence ID" value="MBW2937721.1"/>
    <property type="molecule type" value="Genomic_DNA"/>
</dbReference>
<dbReference type="GO" id="GO:0016740">
    <property type="term" value="F:transferase activity"/>
    <property type="evidence" value="ECO:0007669"/>
    <property type="project" value="UniProtKB-KW"/>
</dbReference>
<keyword evidence="1" id="KW-0808">Transferase</keyword>